<feature type="signal peptide" evidence="2">
    <location>
        <begin position="1"/>
        <end position="26"/>
    </location>
</feature>
<accession>A0A1S3VNP8</accession>
<evidence type="ECO:0000256" key="1">
    <source>
        <dbReference type="ARBA" id="ARBA00009817"/>
    </source>
</evidence>
<gene>
    <name evidence="4" type="primary">LOC106776857</name>
</gene>
<dbReference type="Pfam" id="PF04832">
    <property type="entry name" value="SOUL"/>
    <property type="match status" value="1"/>
</dbReference>
<name>A0A1S3VNP8_VIGRR</name>
<dbReference type="KEGG" id="vra:106776857"/>
<comment type="similarity">
    <text evidence="1">Belongs to the HEBP family.</text>
</comment>
<dbReference type="STRING" id="3916.A0A1S3VNP8"/>
<keyword evidence="3" id="KW-1185">Reference proteome</keyword>
<dbReference type="SUPFAM" id="SSF55136">
    <property type="entry name" value="Probable bacterial effector-binding domain"/>
    <property type="match status" value="1"/>
</dbReference>
<evidence type="ECO:0000313" key="4">
    <source>
        <dbReference type="RefSeq" id="XP_014519812.1"/>
    </source>
</evidence>
<proteinExistence type="inferred from homology"/>
<organism evidence="3 4">
    <name type="scientific">Vigna radiata var. radiata</name>
    <name type="common">Mung bean</name>
    <name type="synonym">Phaseolus aureus</name>
    <dbReference type="NCBI Taxonomy" id="3916"/>
    <lineage>
        <taxon>Eukaryota</taxon>
        <taxon>Viridiplantae</taxon>
        <taxon>Streptophyta</taxon>
        <taxon>Embryophyta</taxon>
        <taxon>Tracheophyta</taxon>
        <taxon>Spermatophyta</taxon>
        <taxon>Magnoliopsida</taxon>
        <taxon>eudicotyledons</taxon>
        <taxon>Gunneridae</taxon>
        <taxon>Pentapetalae</taxon>
        <taxon>rosids</taxon>
        <taxon>fabids</taxon>
        <taxon>Fabales</taxon>
        <taxon>Fabaceae</taxon>
        <taxon>Papilionoideae</taxon>
        <taxon>50 kb inversion clade</taxon>
        <taxon>NPAAA clade</taxon>
        <taxon>indigoferoid/millettioid clade</taxon>
        <taxon>Phaseoleae</taxon>
        <taxon>Vigna</taxon>
    </lineage>
</organism>
<reference evidence="4" key="2">
    <citation type="submission" date="2025-08" db="UniProtKB">
        <authorList>
            <consortium name="RefSeq"/>
        </authorList>
    </citation>
    <scope>IDENTIFICATION</scope>
    <source>
        <tissue evidence="4">Leaf</tissue>
    </source>
</reference>
<dbReference type="GeneID" id="106776857"/>
<dbReference type="InterPro" id="IPR011256">
    <property type="entry name" value="Reg_factor_effector_dom_sf"/>
</dbReference>
<feature type="chain" id="PRO_5010175497" evidence="2">
    <location>
        <begin position="27"/>
        <end position="205"/>
    </location>
</feature>
<dbReference type="Gene3D" id="3.20.80.10">
    <property type="entry name" value="Regulatory factor, effector binding domain"/>
    <property type="match status" value="1"/>
</dbReference>
<dbReference type="PANTHER" id="PTHR11220">
    <property type="entry name" value="HEME-BINDING PROTEIN-RELATED"/>
    <property type="match status" value="1"/>
</dbReference>
<dbReference type="AlphaFoldDB" id="A0A1S3VNP8"/>
<dbReference type="OrthoDB" id="6424451at2759"/>
<protein>
    <submittedName>
        <fullName evidence="4">Heme-binding protein 2-like</fullName>
    </submittedName>
</protein>
<reference evidence="3" key="1">
    <citation type="journal article" date="2014" name="Nat. Commun.">
        <title>Genome sequence of mungbean and insights into evolution within Vigna species.</title>
        <authorList>
            <person name="Kang Y.J."/>
            <person name="Kim S.K."/>
            <person name="Kim M.Y."/>
            <person name="Lestari P."/>
            <person name="Kim K.H."/>
            <person name="Ha B.K."/>
            <person name="Jun T.H."/>
            <person name="Hwang W.J."/>
            <person name="Lee T."/>
            <person name="Lee J."/>
            <person name="Shim S."/>
            <person name="Yoon M.Y."/>
            <person name="Jang Y.E."/>
            <person name="Han K.S."/>
            <person name="Taeprayoon P."/>
            <person name="Yoon N."/>
            <person name="Somta P."/>
            <person name="Tanya P."/>
            <person name="Kim K.S."/>
            <person name="Gwag J.G."/>
            <person name="Moon J.K."/>
            <person name="Lee Y.H."/>
            <person name="Park B.S."/>
            <person name="Bombarely A."/>
            <person name="Doyle J.J."/>
            <person name="Jackson S.A."/>
            <person name="Schafleitner R."/>
            <person name="Srinives P."/>
            <person name="Varshney R.K."/>
            <person name="Lee S.H."/>
        </authorList>
    </citation>
    <scope>NUCLEOTIDE SEQUENCE [LARGE SCALE GENOMIC DNA]</scope>
    <source>
        <strain evidence="3">cv. VC1973A</strain>
    </source>
</reference>
<evidence type="ECO:0000313" key="3">
    <source>
        <dbReference type="Proteomes" id="UP000087766"/>
    </source>
</evidence>
<dbReference type="FunFam" id="3.20.80.10:FF:000002">
    <property type="entry name" value="Heme-binding protein 2"/>
    <property type="match status" value="1"/>
</dbReference>
<dbReference type="PANTHER" id="PTHR11220:SF25">
    <property type="entry name" value="F3F9.4"/>
    <property type="match status" value="1"/>
</dbReference>
<sequence length="205" mass="22859">MASTSKFQFSVLISLLLVLFFLSVEGKLPQSCKKYECPTYNVVEAGNGFEIRKYDSPVWISTLPIQNKSFVGATRNGFIRLFNYARGKNNENKQIKLTAPVTSEVSFNGGKPSIEVSFFVALENQKNPALADGLRVQRWKSKFVALKQFGGFVTDSNVGRIVASLNASLAGTKPSFSSTKSFIIAQYDPPFKLFDRVNEVWFLSE</sequence>
<dbReference type="RefSeq" id="XP_014519812.1">
    <property type="nucleotide sequence ID" value="XM_014664326.2"/>
</dbReference>
<keyword evidence="2" id="KW-0732">Signal</keyword>
<evidence type="ECO:0000256" key="2">
    <source>
        <dbReference type="SAM" id="SignalP"/>
    </source>
</evidence>
<dbReference type="InterPro" id="IPR006917">
    <property type="entry name" value="SOUL_heme-bd"/>
</dbReference>
<dbReference type="Proteomes" id="UP000087766">
    <property type="component" value="Chromosome 11"/>
</dbReference>